<feature type="domain" description="3-hydroxyacyl-CoA dehydrogenase NAD binding" evidence="3">
    <location>
        <begin position="11"/>
        <end position="188"/>
    </location>
</feature>
<dbReference type="InterPro" id="IPR006176">
    <property type="entry name" value="3-OHacyl-CoA_DH_NAD-bd"/>
</dbReference>
<dbReference type="Pfam" id="PF02737">
    <property type="entry name" value="3HCDH_N"/>
    <property type="match status" value="1"/>
</dbReference>
<dbReference type="FunFam" id="3.40.50.720:FF:000009">
    <property type="entry name" value="Fatty oxidation complex, alpha subunit"/>
    <property type="match status" value="1"/>
</dbReference>
<reference evidence="5" key="1">
    <citation type="journal article" date="2022" name="ISME J.">
        <title>Genetic and phylogenetic analysis of dissimilatory iodate-reducing bacteria identifies potential niches across the world's oceans.</title>
        <authorList>
            <person name="Reyes-Umana V."/>
            <person name="Henning Z."/>
            <person name="Lee K."/>
            <person name="Barnum T.P."/>
            <person name="Coates J.D."/>
        </authorList>
    </citation>
    <scope>NUCLEOTIDE SEQUENCE [LARGE SCALE GENOMIC DNA]</scope>
    <source>
        <strain evidence="5">IR12</strain>
    </source>
</reference>
<sequence>MLDTTRNDLVLGIVGTGLMGRGIAQIAAQGGIRVLLHDARTEAAAEAREAIGQTLTKLADKGKLTAEAAAAASARLAVADTLDALAGCDLVVEAIVELLDAKRALFAQLEAIVGAHCLLATNTSSLSVTAIAAGCRLPGRVGGFHFFSPVPLMKLVEVIDGALTEAWVGEALTALARRMGHTPVRAQDTPGFIVNHAGRAFGTEALRILGEGIAGVADIDRILREAAGFRMGPFELLDLTGLDVSHPVMESIYDQYYQEPRYRPSPITRQRLAAGLLGRKSGRGFYTYVDGKAEQPPEDTAPPKGDTPVWLSRRNAPAAERVAALLATLGARLEETGERPSTEALCLVLPLGEDATTAALAEGLDPARTLALDPLTLARRRTLMRTPLTTRAMAEAARGLLAADGTPVTLINDSAGFVAQRVLATIVNIGCDIAQQRVATPEDIDRAVTLGLGYPQGPLALGDTLGAANVLAILDAMHAFYRDPRYRPSPWLVRRARLGVSLLTPEN</sequence>
<organism evidence="4 5">
    <name type="scientific">Denitromonas iodatirespirans</name>
    <dbReference type="NCBI Taxonomy" id="2795389"/>
    <lineage>
        <taxon>Bacteria</taxon>
        <taxon>Pseudomonadati</taxon>
        <taxon>Pseudomonadota</taxon>
        <taxon>Betaproteobacteria</taxon>
        <taxon>Rhodocyclales</taxon>
        <taxon>Zoogloeaceae</taxon>
        <taxon>Denitromonas</taxon>
    </lineage>
</organism>
<evidence type="ECO:0000259" key="3">
    <source>
        <dbReference type="Pfam" id="PF02737"/>
    </source>
</evidence>
<dbReference type="EMBL" id="JAEKFT010000052">
    <property type="protein sequence ID" value="MBT0964089.1"/>
    <property type="molecule type" value="Genomic_DNA"/>
</dbReference>
<evidence type="ECO:0000259" key="2">
    <source>
        <dbReference type="Pfam" id="PF00725"/>
    </source>
</evidence>
<dbReference type="InterPro" id="IPR013328">
    <property type="entry name" value="6PGD_dom2"/>
</dbReference>
<accession>A0A944HAA3</accession>
<dbReference type="GO" id="GO:0008691">
    <property type="term" value="F:3-hydroxybutyryl-CoA dehydrogenase activity"/>
    <property type="evidence" value="ECO:0007669"/>
    <property type="project" value="TreeGrafter"/>
</dbReference>
<dbReference type="Proteomes" id="UP000694660">
    <property type="component" value="Unassembled WGS sequence"/>
</dbReference>
<dbReference type="Gene3D" id="3.40.50.720">
    <property type="entry name" value="NAD(P)-binding Rossmann-like Domain"/>
    <property type="match status" value="1"/>
</dbReference>
<dbReference type="Gene3D" id="1.10.1040.10">
    <property type="entry name" value="N-(1-d-carboxylethyl)-l-norvaline Dehydrogenase, domain 2"/>
    <property type="match status" value="2"/>
</dbReference>
<feature type="domain" description="3-hydroxyacyl-CoA dehydrogenase C-terminal" evidence="2">
    <location>
        <begin position="191"/>
        <end position="288"/>
    </location>
</feature>
<evidence type="ECO:0000256" key="1">
    <source>
        <dbReference type="ARBA" id="ARBA00023002"/>
    </source>
</evidence>
<evidence type="ECO:0000313" key="5">
    <source>
        <dbReference type="Proteomes" id="UP000694660"/>
    </source>
</evidence>
<evidence type="ECO:0000313" key="4">
    <source>
        <dbReference type="EMBL" id="MBT0964089.1"/>
    </source>
</evidence>
<dbReference type="GO" id="GO:0006635">
    <property type="term" value="P:fatty acid beta-oxidation"/>
    <property type="evidence" value="ECO:0007669"/>
    <property type="project" value="TreeGrafter"/>
</dbReference>
<dbReference type="PANTHER" id="PTHR48075">
    <property type="entry name" value="3-HYDROXYACYL-COA DEHYDROGENASE FAMILY PROTEIN"/>
    <property type="match status" value="1"/>
</dbReference>
<dbReference type="Pfam" id="PF00725">
    <property type="entry name" value="3HCDH"/>
    <property type="match status" value="2"/>
</dbReference>
<dbReference type="InterPro" id="IPR008927">
    <property type="entry name" value="6-PGluconate_DH-like_C_sf"/>
</dbReference>
<dbReference type="GO" id="GO:0070403">
    <property type="term" value="F:NAD+ binding"/>
    <property type="evidence" value="ECO:0007669"/>
    <property type="project" value="InterPro"/>
</dbReference>
<keyword evidence="5" id="KW-1185">Reference proteome</keyword>
<dbReference type="SUPFAM" id="SSF51735">
    <property type="entry name" value="NAD(P)-binding Rossmann-fold domains"/>
    <property type="match status" value="1"/>
</dbReference>
<protein>
    <submittedName>
        <fullName evidence="4">3-hydroxyacyl-CoA dehydrogenase</fullName>
    </submittedName>
</protein>
<dbReference type="SUPFAM" id="SSF48179">
    <property type="entry name" value="6-phosphogluconate dehydrogenase C-terminal domain-like"/>
    <property type="match status" value="2"/>
</dbReference>
<dbReference type="AlphaFoldDB" id="A0A944HAA3"/>
<dbReference type="InterPro" id="IPR006108">
    <property type="entry name" value="3HC_DH_C"/>
</dbReference>
<proteinExistence type="predicted"/>
<dbReference type="PANTHER" id="PTHR48075:SF5">
    <property type="entry name" value="3-HYDROXYBUTYRYL-COA DEHYDROGENASE"/>
    <property type="match status" value="1"/>
</dbReference>
<keyword evidence="1" id="KW-0560">Oxidoreductase</keyword>
<feature type="domain" description="3-hydroxyacyl-CoA dehydrogenase C-terminal" evidence="2">
    <location>
        <begin position="416"/>
        <end position="498"/>
    </location>
</feature>
<dbReference type="NCBIfam" id="NF006124">
    <property type="entry name" value="PRK08268.1"/>
    <property type="match status" value="1"/>
</dbReference>
<dbReference type="InterPro" id="IPR036291">
    <property type="entry name" value="NAD(P)-bd_dom_sf"/>
</dbReference>
<comment type="caution">
    <text evidence="4">The sequence shown here is derived from an EMBL/GenBank/DDBJ whole genome shotgun (WGS) entry which is preliminary data.</text>
</comment>
<gene>
    <name evidence="4" type="ORF">I8J34_23170</name>
</gene>
<dbReference type="RefSeq" id="WP_214364010.1">
    <property type="nucleotide sequence ID" value="NZ_JAEKFT010000052.1"/>
</dbReference>
<name>A0A944HAA3_DENI1</name>